<reference evidence="2" key="1">
    <citation type="submission" date="2019-11" db="EMBL/GenBank/DDBJ databases">
        <title>Genomic insights into an expanded diversity of filamentous marine cyanobacteria reveals the extraordinary biosynthetic potential of Moorea and Okeania.</title>
        <authorList>
            <person name="Ferreira Leao T."/>
            <person name="Wang M."/>
            <person name="Moss N."/>
            <person name="Da Silva R."/>
            <person name="Sanders J."/>
            <person name="Nurk S."/>
            <person name="Gurevich A."/>
            <person name="Humphrey G."/>
            <person name="Reher R."/>
            <person name="Zhu Q."/>
            <person name="Belda-Ferre P."/>
            <person name="Glukhov E."/>
            <person name="Rex R."/>
            <person name="Dorrestein P.C."/>
            <person name="Knight R."/>
            <person name="Pevzner P."/>
            <person name="Gerwick W.H."/>
            <person name="Gerwick L."/>
        </authorList>
    </citation>
    <scope>NUCLEOTIDE SEQUENCE</scope>
    <source>
        <strain evidence="2">SIO1C4</strain>
    </source>
</reference>
<feature type="compositionally biased region" description="Polar residues" evidence="1">
    <location>
        <begin position="9"/>
        <end position="29"/>
    </location>
</feature>
<protein>
    <recommendedName>
        <fullName evidence="3">Peptide ABC transporter substrate-binding protein</fullName>
    </recommendedName>
</protein>
<name>A0A6B3N5U1_9CYAN</name>
<evidence type="ECO:0000256" key="1">
    <source>
        <dbReference type="SAM" id="MobiDB-lite"/>
    </source>
</evidence>
<accession>A0A6B3N5U1</accession>
<sequence>MLEELIPDTTETPAASVSRQSSPETTSSRESVKILVMGSLKGVNNMIQTLYRLGFAQPYEWSPPQPTANSGEVVSMLIRQLLIS</sequence>
<comment type="caution">
    <text evidence="2">The sequence shown here is derived from an EMBL/GenBank/DDBJ whole genome shotgun (WGS) entry which is preliminary data.</text>
</comment>
<proteinExistence type="predicted"/>
<dbReference type="AlphaFoldDB" id="A0A6B3N5U1"/>
<gene>
    <name evidence="2" type="ORF">F6J89_04730</name>
</gene>
<evidence type="ECO:0008006" key="3">
    <source>
        <dbReference type="Google" id="ProtNLM"/>
    </source>
</evidence>
<evidence type="ECO:0000313" key="2">
    <source>
        <dbReference type="EMBL" id="NER26940.1"/>
    </source>
</evidence>
<feature type="region of interest" description="Disordered" evidence="1">
    <location>
        <begin position="1"/>
        <end position="30"/>
    </location>
</feature>
<dbReference type="EMBL" id="JAAHFQ010000059">
    <property type="protein sequence ID" value="NER26940.1"/>
    <property type="molecule type" value="Genomic_DNA"/>
</dbReference>
<organism evidence="2">
    <name type="scientific">Symploca sp. SIO1C4</name>
    <dbReference type="NCBI Taxonomy" id="2607765"/>
    <lineage>
        <taxon>Bacteria</taxon>
        <taxon>Bacillati</taxon>
        <taxon>Cyanobacteriota</taxon>
        <taxon>Cyanophyceae</taxon>
        <taxon>Coleofasciculales</taxon>
        <taxon>Coleofasciculaceae</taxon>
        <taxon>Symploca</taxon>
    </lineage>
</organism>